<evidence type="ECO:0000256" key="8">
    <source>
        <dbReference type="ARBA" id="ARBA00023136"/>
    </source>
</evidence>
<feature type="transmembrane region" description="Helical" evidence="10">
    <location>
        <begin position="93"/>
        <end position="115"/>
    </location>
</feature>
<dbReference type="InterPro" id="IPR052157">
    <property type="entry name" value="BCAA_transport_permease"/>
</dbReference>
<evidence type="ECO:0000256" key="9">
    <source>
        <dbReference type="ARBA" id="ARBA00037998"/>
    </source>
</evidence>
<evidence type="ECO:0000313" key="11">
    <source>
        <dbReference type="EMBL" id="WRO21566.1"/>
    </source>
</evidence>
<evidence type="ECO:0000256" key="2">
    <source>
        <dbReference type="ARBA" id="ARBA00022448"/>
    </source>
</evidence>
<protein>
    <submittedName>
        <fullName evidence="11">Branched-chain amino acid ABC transporter permease</fullName>
    </submittedName>
</protein>
<dbReference type="CDD" id="cd06582">
    <property type="entry name" value="TM_PBP1_LivH_like"/>
    <property type="match status" value="1"/>
</dbReference>
<feature type="transmembrane region" description="Helical" evidence="10">
    <location>
        <begin position="135"/>
        <end position="159"/>
    </location>
</feature>
<feature type="transmembrane region" description="Helical" evidence="10">
    <location>
        <begin position="190"/>
        <end position="214"/>
    </location>
</feature>
<dbReference type="GO" id="GO:1903806">
    <property type="term" value="P:L-isoleucine import across plasma membrane"/>
    <property type="evidence" value="ECO:0007669"/>
    <property type="project" value="TreeGrafter"/>
</dbReference>
<accession>A0AAU0UKG8</accession>
<keyword evidence="6" id="KW-0029">Amino-acid transport</keyword>
<keyword evidence="4" id="KW-0997">Cell inner membrane</keyword>
<keyword evidence="7 10" id="KW-1133">Transmembrane helix</keyword>
<keyword evidence="3" id="KW-1003">Cell membrane</keyword>
<keyword evidence="8 10" id="KW-0472">Membrane</keyword>
<dbReference type="GO" id="GO:0005886">
    <property type="term" value="C:plasma membrane"/>
    <property type="evidence" value="ECO:0007669"/>
    <property type="project" value="UniProtKB-SubCell"/>
</dbReference>
<keyword evidence="5 10" id="KW-0812">Transmembrane</keyword>
<feature type="transmembrane region" description="Helical" evidence="10">
    <location>
        <begin position="59"/>
        <end position="81"/>
    </location>
</feature>
<evidence type="ECO:0000313" key="12">
    <source>
        <dbReference type="Proteomes" id="UP001329915"/>
    </source>
</evidence>
<dbReference type="GO" id="GO:0015192">
    <property type="term" value="F:L-phenylalanine transmembrane transporter activity"/>
    <property type="evidence" value="ECO:0007669"/>
    <property type="project" value="TreeGrafter"/>
</dbReference>
<comment type="subcellular location">
    <subcellularLocation>
        <location evidence="1">Cell membrane</location>
        <topology evidence="1">Multi-pass membrane protein</topology>
    </subcellularLocation>
</comment>
<dbReference type="GO" id="GO:0005304">
    <property type="term" value="F:L-valine transmembrane transporter activity"/>
    <property type="evidence" value="ECO:0007669"/>
    <property type="project" value="TreeGrafter"/>
</dbReference>
<evidence type="ECO:0000256" key="6">
    <source>
        <dbReference type="ARBA" id="ARBA00022970"/>
    </source>
</evidence>
<dbReference type="EMBL" id="CP121694">
    <property type="protein sequence ID" value="WRO21566.1"/>
    <property type="molecule type" value="Genomic_DNA"/>
</dbReference>
<dbReference type="KEGG" id="dbc:MFMK1_001376"/>
<dbReference type="GO" id="GO:0015188">
    <property type="term" value="F:L-isoleucine transmembrane transporter activity"/>
    <property type="evidence" value="ECO:0007669"/>
    <property type="project" value="TreeGrafter"/>
</dbReference>
<name>A0AAU0UKG8_9FIRM</name>
<gene>
    <name evidence="11" type="ORF">MFMK1_001376</name>
</gene>
<evidence type="ECO:0000256" key="5">
    <source>
        <dbReference type="ARBA" id="ARBA00022692"/>
    </source>
</evidence>
<dbReference type="GO" id="GO:0015190">
    <property type="term" value="F:L-leucine transmembrane transporter activity"/>
    <property type="evidence" value="ECO:0007669"/>
    <property type="project" value="TreeGrafter"/>
</dbReference>
<evidence type="ECO:0000256" key="3">
    <source>
        <dbReference type="ARBA" id="ARBA00022475"/>
    </source>
</evidence>
<organism evidence="11 12">
    <name type="scientific">Metallumcola ferriviriculae</name>
    <dbReference type="NCBI Taxonomy" id="3039180"/>
    <lineage>
        <taxon>Bacteria</taxon>
        <taxon>Bacillati</taxon>
        <taxon>Bacillota</taxon>
        <taxon>Clostridia</taxon>
        <taxon>Neomoorellales</taxon>
        <taxon>Desulfitibacteraceae</taxon>
        <taxon>Metallumcola</taxon>
    </lineage>
</organism>
<feature type="transmembrane region" description="Helical" evidence="10">
    <location>
        <begin position="6"/>
        <end position="29"/>
    </location>
</feature>
<dbReference type="GO" id="GO:0042941">
    <property type="term" value="P:D-alanine transmembrane transport"/>
    <property type="evidence" value="ECO:0007669"/>
    <property type="project" value="TreeGrafter"/>
</dbReference>
<evidence type="ECO:0000256" key="1">
    <source>
        <dbReference type="ARBA" id="ARBA00004651"/>
    </source>
</evidence>
<keyword evidence="12" id="KW-1185">Reference proteome</keyword>
<dbReference type="PANTHER" id="PTHR11795">
    <property type="entry name" value="BRANCHED-CHAIN AMINO ACID TRANSPORT SYSTEM PERMEASE PROTEIN LIVH"/>
    <property type="match status" value="1"/>
</dbReference>
<dbReference type="AlphaFoldDB" id="A0AAU0UKG8"/>
<dbReference type="Proteomes" id="UP001329915">
    <property type="component" value="Chromosome"/>
</dbReference>
<dbReference type="RefSeq" id="WP_366924402.1">
    <property type="nucleotide sequence ID" value="NZ_CP121694.1"/>
</dbReference>
<reference evidence="11 12" key="1">
    <citation type="submission" date="2023-04" db="EMBL/GenBank/DDBJ databases">
        <authorList>
            <person name="Hsu D."/>
        </authorList>
    </citation>
    <scope>NUCLEOTIDE SEQUENCE [LARGE SCALE GENOMIC DNA]</scope>
    <source>
        <strain evidence="11 12">MK1</strain>
    </source>
</reference>
<proteinExistence type="inferred from homology"/>
<dbReference type="GO" id="GO:0015808">
    <property type="term" value="P:L-alanine transport"/>
    <property type="evidence" value="ECO:0007669"/>
    <property type="project" value="TreeGrafter"/>
</dbReference>
<dbReference type="InterPro" id="IPR001851">
    <property type="entry name" value="ABC_transp_permease"/>
</dbReference>
<feature type="transmembrane region" description="Helical" evidence="10">
    <location>
        <begin position="226"/>
        <end position="254"/>
    </location>
</feature>
<sequence length="292" mass="30489">MFWQQVVNGLTAGTTYALVALGYTLVFGVLEIINMAHAEIFMMGAFVGLLIVTTTGAPLWVAILGAMLGAGILGWMLEYLALRPLRTKGAPHLAPLISTIGVSIFLTNLALMVFGPQSTRFPQSVEPVFYNFLGIRISLLQIIILGISFALMLVLKVMLAKTKLGKSLRCVAENPEAAGLMGVNVSSMMVLTVVIASAMGGAAGVLVALQFNAISPTMGVAYGLKGLAIIIVGGMGNISGAMAGGLMLGAAEVFSIAYIGSSYRDAVAFIMLITVLLIKPSGIFGELEGRKG</sequence>
<dbReference type="Pfam" id="PF02653">
    <property type="entry name" value="BPD_transp_2"/>
    <property type="match status" value="1"/>
</dbReference>
<evidence type="ECO:0000256" key="10">
    <source>
        <dbReference type="SAM" id="Phobius"/>
    </source>
</evidence>
<evidence type="ECO:0000256" key="4">
    <source>
        <dbReference type="ARBA" id="ARBA00022519"/>
    </source>
</evidence>
<keyword evidence="2" id="KW-0813">Transport</keyword>
<feature type="transmembrane region" description="Helical" evidence="10">
    <location>
        <begin position="36"/>
        <end position="53"/>
    </location>
</feature>
<evidence type="ECO:0000256" key="7">
    <source>
        <dbReference type="ARBA" id="ARBA00022989"/>
    </source>
</evidence>
<dbReference type="PANTHER" id="PTHR11795:SF371">
    <property type="entry name" value="HIGH-AFFINITY BRANCHED-CHAIN AMINO ACID TRANSPORT SYSTEM PERMEASE PROTEIN LIVH"/>
    <property type="match status" value="1"/>
</dbReference>
<feature type="transmembrane region" description="Helical" evidence="10">
    <location>
        <begin position="266"/>
        <end position="285"/>
    </location>
</feature>
<comment type="similarity">
    <text evidence="9">Belongs to the binding-protein-dependent transport system permease family. LivHM subfamily.</text>
</comment>